<proteinExistence type="predicted"/>
<reference evidence="1 2" key="1">
    <citation type="submission" date="2018-12" db="EMBL/GenBank/DDBJ databases">
        <authorList>
            <person name="Betsko A.J."/>
            <person name="Stoner T.H."/>
            <person name="Garlena R.A."/>
            <person name="Russell D.A."/>
            <person name="Pope W.H."/>
            <person name="Jacobs-Sera D."/>
            <person name="Hatfull G.F."/>
        </authorList>
    </citation>
    <scope>NUCLEOTIDE SEQUENCE [LARGE SCALE GENOMIC DNA]</scope>
</reference>
<dbReference type="EMBL" id="MK279849">
    <property type="protein sequence ID" value="AZS07579.1"/>
    <property type="molecule type" value="Genomic_DNA"/>
</dbReference>
<dbReference type="Proteomes" id="UP000287876">
    <property type="component" value="Segment"/>
</dbReference>
<evidence type="ECO:0000313" key="2">
    <source>
        <dbReference type="Proteomes" id="UP000287876"/>
    </source>
</evidence>
<organism evidence="1 2">
    <name type="scientific">Mycobacterium phage Duke13</name>
    <dbReference type="NCBI Taxonomy" id="2499038"/>
    <lineage>
        <taxon>Viruses</taxon>
        <taxon>Duplodnaviria</taxon>
        <taxon>Heunggongvirae</taxon>
        <taxon>Uroviricota</taxon>
        <taxon>Caudoviricetes</taxon>
        <taxon>Omegavirus</taxon>
        <taxon>Omegavirus baka</taxon>
    </lineage>
</organism>
<protein>
    <submittedName>
        <fullName evidence="1">Uncharacterized protein</fullName>
    </submittedName>
</protein>
<accession>A0A3S9UBB0</accession>
<name>A0A3S9UBB0_9CAUD</name>
<gene>
    <name evidence="1" type="primary">26</name>
    <name evidence="1" type="ORF">PBI_DUKE13_26</name>
</gene>
<evidence type="ECO:0000313" key="1">
    <source>
        <dbReference type="EMBL" id="AZS07579.1"/>
    </source>
</evidence>
<sequence>MVGLVDMKPSDLFAESVLNDSVVKYEDGSARIWWGKRPLGGKIQTPAPRCRRWRHDWYLDRYDGCRGEYVDKVCRTCKRRIPLNV</sequence>